<feature type="compositionally biased region" description="Basic and acidic residues" evidence="1">
    <location>
        <begin position="61"/>
        <end position="75"/>
    </location>
</feature>
<evidence type="ECO:0000256" key="1">
    <source>
        <dbReference type="SAM" id="MobiDB-lite"/>
    </source>
</evidence>
<evidence type="ECO:0000313" key="3">
    <source>
        <dbReference type="Proteomes" id="UP000327013"/>
    </source>
</evidence>
<keyword evidence="3" id="KW-1185">Reference proteome</keyword>
<dbReference type="OrthoDB" id="3942661at2759"/>
<feature type="compositionally biased region" description="Acidic residues" evidence="1">
    <location>
        <begin position="122"/>
        <end position="135"/>
    </location>
</feature>
<feature type="compositionally biased region" description="Polar residues" evidence="1">
    <location>
        <begin position="327"/>
        <end position="337"/>
    </location>
</feature>
<comment type="caution">
    <text evidence="2">The sequence shown here is derived from an EMBL/GenBank/DDBJ whole genome shotgun (WGS) entry which is preliminary data.</text>
</comment>
<accession>A0A5N6KYH8</accession>
<feature type="region of interest" description="Disordered" evidence="1">
    <location>
        <begin position="1"/>
        <end position="147"/>
    </location>
</feature>
<gene>
    <name evidence="2" type="ORF">FH972_024341</name>
</gene>
<proteinExistence type="predicted"/>
<feature type="compositionally biased region" description="Polar residues" evidence="1">
    <location>
        <begin position="1"/>
        <end position="14"/>
    </location>
</feature>
<sequence>MVTRTTTVKPQTLKQAKAEYKKHGPRISSQEQRQIERGAELWRRAEKIKETERRKRRTAEKKKMREDRTREERKRLNIKSPEPRLSPRQTRVVNFFKCEKKDATKATTKDAPDQSINHDSDTEVDTEVDTDEEEDKNTTRKEQDSTNCHMQLQQSFENFSFDEDLMAALDDQIATQSNNSESVVANPVTVDRPRILKDLDDLDPDFLASGSQIQREISTPSSSPQNEITKVQTISRQTASPFQKSLPEDIDLTSLLSTQDVTFSIDDLEELGLENQPLSPICPKEVVWKASMNLSPASPKASNEPPVAILASDRMLMPPPPVPMRIQLSNKPMPSQVDSRHDPWEYELSTQDFAAVSERT</sequence>
<feature type="compositionally biased region" description="Basic and acidic residues" evidence="1">
    <location>
        <begin position="33"/>
        <end position="53"/>
    </location>
</feature>
<reference evidence="2 3" key="1">
    <citation type="submission" date="2019-06" db="EMBL/GenBank/DDBJ databases">
        <title>A chromosomal-level reference genome of Carpinus fangiana (Coryloideae, Betulaceae).</title>
        <authorList>
            <person name="Yang X."/>
            <person name="Wang Z."/>
            <person name="Zhang L."/>
            <person name="Hao G."/>
            <person name="Liu J."/>
            <person name="Yang Y."/>
        </authorList>
    </citation>
    <scope>NUCLEOTIDE SEQUENCE [LARGE SCALE GENOMIC DNA]</scope>
    <source>
        <strain evidence="2">Cfa_2016G</strain>
        <tissue evidence="2">Leaf</tissue>
    </source>
</reference>
<protein>
    <submittedName>
        <fullName evidence="2">Uncharacterized protein</fullName>
    </submittedName>
</protein>
<feature type="compositionally biased region" description="Basic and acidic residues" evidence="1">
    <location>
        <begin position="97"/>
        <end position="121"/>
    </location>
</feature>
<organism evidence="2 3">
    <name type="scientific">Carpinus fangiana</name>
    <dbReference type="NCBI Taxonomy" id="176857"/>
    <lineage>
        <taxon>Eukaryota</taxon>
        <taxon>Viridiplantae</taxon>
        <taxon>Streptophyta</taxon>
        <taxon>Embryophyta</taxon>
        <taxon>Tracheophyta</taxon>
        <taxon>Spermatophyta</taxon>
        <taxon>Magnoliopsida</taxon>
        <taxon>eudicotyledons</taxon>
        <taxon>Gunneridae</taxon>
        <taxon>Pentapetalae</taxon>
        <taxon>rosids</taxon>
        <taxon>fabids</taxon>
        <taxon>Fagales</taxon>
        <taxon>Betulaceae</taxon>
        <taxon>Carpinus</taxon>
    </lineage>
</organism>
<feature type="region of interest" description="Disordered" evidence="1">
    <location>
        <begin position="318"/>
        <end position="341"/>
    </location>
</feature>
<name>A0A5N6KYH8_9ROSI</name>
<dbReference type="Proteomes" id="UP000327013">
    <property type="component" value="Unassembled WGS sequence"/>
</dbReference>
<dbReference type="EMBL" id="VIBQ01000017">
    <property type="protein sequence ID" value="KAB8360603.1"/>
    <property type="molecule type" value="Genomic_DNA"/>
</dbReference>
<evidence type="ECO:0000313" key="2">
    <source>
        <dbReference type="EMBL" id="KAB8360603.1"/>
    </source>
</evidence>
<dbReference type="AlphaFoldDB" id="A0A5N6KYH8"/>